<gene>
    <name evidence="2" type="ORF">QYF61_019671</name>
</gene>
<keyword evidence="3" id="KW-1185">Reference proteome</keyword>
<evidence type="ECO:0000313" key="2">
    <source>
        <dbReference type="EMBL" id="KAK4824821.1"/>
    </source>
</evidence>
<dbReference type="EMBL" id="JAUNZN010000003">
    <property type="protein sequence ID" value="KAK4824821.1"/>
    <property type="molecule type" value="Genomic_DNA"/>
</dbReference>
<dbReference type="Proteomes" id="UP001333110">
    <property type="component" value="Unassembled WGS sequence"/>
</dbReference>
<proteinExistence type="predicted"/>
<feature type="region of interest" description="Disordered" evidence="1">
    <location>
        <begin position="35"/>
        <end position="56"/>
    </location>
</feature>
<evidence type="ECO:0000313" key="3">
    <source>
        <dbReference type="Proteomes" id="UP001333110"/>
    </source>
</evidence>
<organism evidence="2 3">
    <name type="scientific">Mycteria americana</name>
    <name type="common">Wood stork</name>
    <dbReference type="NCBI Taxonomy" id="33587"/>
    <lineage>
        <taxon>Eukaryota</taxon>
        <taxon>Metazoa</taxon>
        <taxon>Chordata</taxon>
        <taxon>Craniata</taxon>
        <taxon>Vertebrata</taxon>
        <taxon>Euteleostomi</taxon>
        <taxon>Archelosauria</taxon>
        <taxon>Archosauria</taxon>
        <taxon>Dinosauria</taxon>
        <taxon>Saurischia</taxon>
        <taxon>Theropoda</taxon>
        <taxon>Coelurosauria</taxon>
        <taxon>Aves</taxon>
        <taxon>Neognathae</taxon>
        <taxon>Neoaves</taxon>
        <taxon>Aequornithes</taxon>
        <taxon>Ciconiiformes</taxon>
        <taxon>Ciconiidae</taxon>
        <taxon>Mycteria</taxon>
    </lineage>
</organism>
<comment type="caution">
    <text evidence="2">The sequence shown here is derived from an EMBL/GenBank/DDBJ whole genome shotgun (WGS) entry which is preliminary data.</text>
</comment>
<sequence length="184" mass="21297">MLEQSVPEGLHPVVGKASRWRRSWRTVSYGRDPMLEQGKSVRSPLPEEEGAAETTGMECLSCEERLRELGLFSLEKRRLQGHLIAAFQYLKGACKKDGDKLFSRACCDRRRVMLVYTYIHTWVRGGERDNGHELKHRRVPLNIRKHSFTVRVTEHWHRLPREVVESPSLEACKTHPDIVLGDQL</sequence>
<name>A0AAN7SAU3_MYCAM</name>
<evidence type="ECO:0000256" key="1">
    <source>
        <dbReference type="SAM" id="MobiDB-lite"/>
    </source>
</evidence>
<protein>
    <submittedName>
        <fullName evidence="2">Uncharacterized protein</fullName>
    </submittedName>
</protein>
<reference evidence="2 3" key="1">
    <citation type="journal article" date="2023" name="J. Hered.">
        <title>Chromosome-level genome of the wood stork (Mycteria americana) provides insight into avian chromosome evolution.</title>
        <authorList>
            <person name="Flamio R. Jr."/>
            <person name="Ramstad K.M."/>
        </authorList>
    </citation>
    <scope>NUCLEOTIDE SEQUENCE [LARGE SCALE GENOMIC DNA]</scope>
    <source>
        <strain evidence="2">JAX WOST 10</strain>
    </source>
</reference>
<accession>A0AAN7SAU3</accession>
<dbReference type="AlphaFoldDB" id="A0AAN7SAU3"/>